<feature type="transmembrane region" description="Helical" evidence="1">
    <location>
        <begin position="104"/>
        <end position="122"/>
    </location>
</feature>
<protein>
    <recommendedName>
        <fullName evidence="4">Phosphopantetheine adenylyltransferase</fullName>
    </recommendedName>
</protein>
<feature type="transmembrane region" description="Helical" evidence="1">
    <location>
        <begin position="74"/>
        <end position="92"/>
    </location>
</feature>
<evidence type="ECO:0000313" key="3">
    <source>
        <dbReference type="Proteomes" id="UP001550628"/>
    </source>
</evidence>
<keyword evidence="1" id="KW-0472">Membrane</keyword>
<evidence type="ECO:0008006" key="4">
    <source>
        <dbReference type="Google" id="ProtNLM"/>
    </source>
</evidence>
<comment type="caution">
    <text evidence="2">The sequence shown here is derived from an EMBL/GenBank/DDBJ whole genome shotgun (WGS) entry which is preliminary data.</text>
</comment>
<evidence type="ECO:0000313" key="2">
    <source>
        <dbReference type="EMBL" id="MEU1952054.1"/>
    </source>
</evidence>
<gene>
    <name evidence="2" type="ORF">ABZ510_09340</name>
</gene>
<name>A0ABV2WMF2_9NOCA</name>
<keyword evidence="3" id="KW-1185">Reference proteome</keyword>
<proteinExistence type="predicted"/>
<organism evidence="2 3">
    <name type="scientific">Nocardia rhamnosiphila</name>
    <dbReference type="NCBI Taxonomy" id="426716"/>
    <lineage>
        <taxon>Bacteria</taxon>
        <taxon>Bacillati</taxon>
        <taxon>Actinomycetota</taxon>
        <taxon>Actinomycetes</taxon>
        <taxon>Mycobacteriales</taxon>
        <taxon>Nocardiaceae</taxon>
        <taxon>Nocardia</taxon>
    </lineage>
</organism>
<feature type="transmembrane region" description="Helical" evidence="1">
    <location>
        <begin position="48"/>
        <end position="67"/>
    </location>
</feature>
<dbReference type="GeneID" id="96241805"/>
<reference evidence="2 3" key="1">
    <citation type="submission" date="2024-06" db="EMBL/GenBank/DDBJ databases">
        <title>The Natural Products Discovery Center: Release of the First 8490 Sequenced Strains for Exploring Actinobacteria Biosynthetic Diversity.</title>
        <authorList>
            <person name="Kalkreuter E."/>
            <person name="Kautsar S.A."/>
            <person name="Yang D."/>
            <person name="Bader C.D."/>
            <person name="Teijaro C.N."/>
            <person name="Fluegel L."/>
            <person name="Davis C.M."/>
            <person name="Simpson J.R."/>
            <person name="Lauterbach L."/>
            <person name="Steele A.D."/>
            <person name="Gui C."/>
            <person name="Meng S."/>
            <person name="Li G."/>
            <person name="Viehrig K."/>
            <person name="Ye F."/>
            <person name="Su P."/>
            <person name="Kiefer A.F."/>
            <person name="Nichols A."/>
            <person name="Cepeda A.J."/>
            <person name="Yan W."/>
            <person name="Fan B."/>
            <person name="Jiang Y."/>
            <person name="Adhikari A."/>
            <person name="Zheng C.-J."/>
            <person name="Schuster L."/>
            <person name="Cowan T.M."/>
            <person name="Smanski M.J."/>
            <person name="Chevrette M.G."/>
            <person name="De Carvalho L.P.S."/>
            <person name="Shen B."/>
        </authorList>
    </citation>
    <scope>NUCLEOTIDE SEQUENCE [LARGE SCALE GENOMIC DNA]</scope>
    <source>
        <strain evidence="2 3">NPDC019708</strain>
    </source>
</reference>
<keyword evidence="1" id="KW-1133">Transmembrane helix</keyword>
<sequence>MRSHTWGRLLLGAAALLHLLPAVAVFSVERAAAAYGIDPGGADLRLLLRHRGLLFAILGVALIVAVFRPRLRSAAIGANAVSMAGFVALLPAEGPVGPELLRVAAVDAGGLVLLAGAAALLLRNQRTEGRPVSRPATH</sequence>
<evidence type="ECO:0000256" key="1">
    <source>
        <dbReference type="SAM" id="Phobius"/>
    </source>
</evidence>
<accession>A0ABV2WMF2</accession>
<dbReference type="EMBL" id="JBEYBF010000004">
    <property type="protein sequence ID" value="MEU1952054.1"/>
    <property type="molecule type" value="Genomic_DNA"/>
</dbReference>
<dbReference type="Proteomes" id="UP001550628">
    <property type="component" value="Unassembled WGS sequence"/>
</dbReference>
<dbReference type="RefSeq" id="WP_051714306.1">
    <property type="nucleotide sequence ID" value="NZ_JBEYBD010000001.1"/>
</dbReference>
<keyword evidence="1" id="KW-0812">Transmembrane</keyword>